<proteinExistence type="predicted"/>
<name>A0A1M6CZY6_9FLAO</name>
<dbReference type="STRING" id="1118202.SAMN05443429_10367"/>
<dbReference type="Proteomes" id="UP000184335">
    <property type="component" value="Unassembled WGS sequence"/>
</dbReference>
<sequence>MKKAIVILTLGIFGWSSAQVAFGKDEISHPSAALEFGNGAKGLILPYANSVSALADTETGQQVVPGTLIYDASDNIIRYCKEGDCADKAQWLDLSKNVQNVKYRDVAIADTTGKVDLSIQNGKTDNKSARVVIGSNEDAEEASGILVLSDTDKVMILPKMESPHLNIINPEPGTIAYDTKANQVAVFNGTVWSFWR</sequence>
<protein>
    <recommendedName>
        <fullName evidence="4">WG containing repeat-containing protein</fullName>
    </recommendedName>
</protein>
<reference evidence="2 3" key="1">
    <citation type="submission" date="2016-11" db="EMBL/GenBank/DDBJ databases">
        <authorList>
            <person name="Jaros S."/>
            <person name="Januszkiewicz K."/>
            <person name="Wedrychowicz H."/>
        </authorList>
    </citation>
    <scope>NUCLEOTIDE SEQUENCE [LARGE SCALE GENOMIC DNA]</scope>
    <source>
        <strain evidence="2 3">DSM 25479</strain>
    </source>
</reference>
<evidence type="ECO:0000256" key="1">
    <source>
        <dbReference type="SAM" id="SignalP"/>
    </source>
</evidence>
<dbReference type="OrthoDB" id="705292at2"/>
<evidence type="ECO:0008006" key="4">
    <source>
        <dbReference type="Google" id="ProtNLM"/>
    </source>
</evidence>
<organism evidence="2 3">
    <name type="scientific">Cruoricaptor ignavus</name>
    <dbReference type="NCBI Taxonomy" id="1118202"/>
    <lineage>
        <taxon>Bacteria</taxon>
        <taxon>Pseudomonadati</taxon>
        <taxon>Bacteroidota</taxon>
        <taxon>Flavobacteriia</taxon>
        <taxon>Flavobacteriales</taxon>
        <taxon>Weeksellaceae</taxon>
        <taxon>Cruoricaptor</taxon>
    </lineage>
</organism>
<gene>
    <name evidence="2" type="ORF">SAMN05443429_10367</name>
</gene>
<keyword evidence="3" id="KW-1185">Reference proteome</keyword>
<feature type="signal peptide" evidence="1">
    <location>
        <begin position="1"/>
        <end position="18"/>
    </location>
</feature>
<evidence type="ECO:0000313" key="2">
    <source>
        <dbReference type="EMBL" id="SHI66529.1"/>
    </source>
</evidence>
<dbReference type="AlphaFoldDB" id="A0A1M6CZY6"/>
<keyword evidence="1" id="KW-0732">Signal</keyword>
<evidence type="ECO:0000313" key="3">
    <source>
        <dbReference type="Proteomes" id="UP000184335"/>
    </source>
</evidence>
<dbReference type="RefSeq" id="WP_073178760.1">
    <property type="nucleotide sequence ID" value="NZ_FQYI01000003.1"/>
</dbReference>
<accession>A0A1M6CZY6</accession>
<feature type="chain" id="PRO_5009916549" description="WG containing repeat-containing protein" evidence="1">
    <location>
        <begin position="19"/>
        <end position="196"/>
    </location>
</feature>
<dbReference type="EMBL" id="FQYI01000003">
    <property type="protein sequence ID" value="SHI66529.1"/>
    <property type="molecule type" value="Genomic_DNA"/>
</dbReference>